<comment type="caution">
    <text evidence="1">The sequence shown here is derived from an EMBL/GenBank/DDBJ whole genome shotgun (WGS) entry which is preliminary data.</text>
</comment>
<evidence type="ECO:0000313" key="2">
    <source>
        <dbReference type="Proteomes" id="UP000684084"/>
    </source>
</evidence>
<dbReference type="EMBL" id="CAGKOT010000010">
    <property type="protein sequence ID" value="CAB5356733.1"/>
    <property type="molecule type" value="Genomic_DNA"/>
</dbReference>
<dbReference type="AlphaFoldDB" id="A0A916E3J7"/>
<reference evidence="1" key="1">
    <citation type="submission" date="2020-05" db="EMBL/GenBank/DDBJ databases">
        <authorList>
            <person name="Rincon C."/>
            <person name="Sanders R I."/>
            <person name="Robbins C."/>
            <person name="Chaturvedi A."/>
        </authorList>
    </citation>
    <scope>NUCLEOTIDE SEQUENCE</scope>
    <source>
        <strain evidence="1">CHB12</strain>
    </source>
</reference>
<dbReference type="Proteomes" id="UP000684084">
    <property type="component" value="Unassembled WGS sequence"/>
</dbReference>
<sequence length="73" mass="8626">MEFFFICYFRFGLRALEREVLIEMKQCEYFLSILNITNLSAILTLGTEELGSDTYLEMDSSQQIDVILRQFDI</sequence>
<gene>
    <name evidence="1" type="ORF">CHRIB12_LOCUS6525</name>
</gene>
<name>A0A916E3J7_9GLOM</name>
<evidence type="ECO:0000313" key="1">
    <source>
        <dbReference type="EMBL" id="CAB5356733.1"/>
    </source>
</evidence>
<accession>A0A916E3J7</accession>
<protein>
    <submittedName>
        <fullName evidence="1">Uncharacterized protein</fullName>
    </submittedName>
</protein>
<proteinExistence type="predicted"/>
<organism evidence="1 2">
    <name type="scientific">Rhizophagus irregularis</name>
    <dbReference type="NCBI Taxonomy" id="588596"/>
    <lineage>
        <taxon>Eukaryota</taxon>
        <taxon>Fungi</taxon>
        <taxon>Fungi incertae sedis</taxon>
        <taxon>Mucoromycota</taxon>
        <taxon>Glomeromycotina</taxon>
        <taxon>Glomeromycetes</taxon>
        <taxon>Glomerales</taxon>
        <taxon>Glomeraceae</taxon>
        <taxon>Rhizophagus</taxon>
    </lineage>
</organism>